<keyword evidence="2" id="KW-1185">Reference proteome</keyword>
<name>A0A5C6EE10_9BACT</name>
<accession>A0A5C6EE10</accession>
<reference evidence="1 2" key="1">
    <citation type="submission" date="2019-02" db="EMBL/GenBank/DDBJ databases">
        <title>Deep-cultivation of Planctomycetes and their phenomic and genomic characterization uncovers novel biology.</title>
        <authorList>
            <person name="Wiegand S."/>
            <person name="Jogler M."/>
            <person name="Boedeker C."/>
            <person name="Pinto D."/>
            <person name="Vollmers J."/>
            <person name="Rivas-Marin E."/>
            <person name="Kohn T."/>
            <person name="Peeters S.H."/>
            <person name="Heuer A."/>
            <person name="Rast P."/>
            <person name="Oberbeckmann S."/>
            <person name="Bunk B."/>
            <person name="Jeske O."/>
            <person name="Meyerdierks A."/>
            <person name="Storesund J.E."/>
            <person name="Kallscheuer N."/>
            <person name="Luecker S."/>
            <person name="Lage O.M."/>
            <person name="Pohl T."/>
            <person name="Merkel B.J."/>
            <person name="Hornburger P."/>
            <person name="Mueller R.-W."/>
            <person name="Bruemmer F."/>
            <person name="Labrenz M."/>
            <person name="Spormann A.M."/>
            <person name="Op Den Camp H."/>
            <person name="Overmann J."/>
            <person name="Amann R."/>
            <person name="Jetten M.S.M."/>
            <person name="Mascher T."/>
            <person name="Medema M.H."/>
            <person name="Devos D.P."/>
            <person name="Kaster A.-K."/>
            <person name="Ovreas L."/>
            <person name="Rohde M."/>
            <person name="Galperin M.Y."/>
            <person name="Jogler C."/>
        </authorList>
    </citation>
    <scope>NUCLEOTIDE SEQUENCE [LARGE SCALE GENOMIC DNA]</scope>
    <source>
        <strain evidence="1 2">Poly59</strain>
    </source>
</reference>
<proteinExistence type="predicted"/>
<dbReference type="AlphaFoldDB" id="A0A5C6EE10"/>
<gene>
    <name evidence="1" type="ORF">Poly59_56570</name>
</gene>
<evidence type="ECO:0000313" key="2">
    <source>
        <dbReference type="Proteomes" id="UP000317977"/>
    </source>
</evidence>
<dbReference type="EMBL" id="SJPX01000006">
    <property type="protein sequence ID" value="TWU46684.1"/>
    <property type="molecule type" value="Genomic_DNA"/>
</dbReference>
<protein>
    <submittedName>
        <fullName evidence="1">Uncharacterized protein</fullName>
    </submittedName>
</protein>
<sequence>MLASVQADFESRHRHMNLVWRDHFNEAAELVPGLSNVDDSRKLLIGSYFTMEYAFASAALFNPSITLHPDQKGIGENSLRFIMSLRSTGEGHVSSIVFRTGVIGPQLLERLSSAS</sequence>
<evidence type="ECO:0000313" key="1">
    <source>
        <dbReference type="EMBL" id="TWU46684.1"/>
    </source>
</evidence>
<dbReference type="Proteomes" id="UP000317977">
    <property type="component" value="Unassembled WGS sequence"/>
</dbReference>
<comment type="caution">
    <text evidence="1">The sequence shown here is derived from an EMBL/GenBank/DDBJ whole genome shotgun (WGS) entry which is preliminary data.</text>
</comment>
<organism evidence="1 2">
    <name type="scientific">Rubripirellula reticaptiva</name>
    <dbReference type="NCBI Taxonomy" id="2528013"/>
    <lineage>
        <taxon>Bacteria</taxon>
        <taxon>Pseudomonadati</taxon>
        <taxon>Planctomycetota</taxon>
        <taxon>Planctomycetia</taxon>
        <taxon>Pirellulales</taxon>
        <taxon>Pirellulaceae</taxon>
        <taxon>Rubripirellula</taxon>
    </lineage>
</organism>